<evidence type="ECO:0008006" key="4">
    <source>
        <dbReference type="Google" id="ProtNLM"/>
    </source>
</evidence>
<feature type="compositionally biased region" description="Pro residues" evidence="1">
    <location>
        <begin position="57"/>
        <end position="67"/>
    </location>
</feature>
<dbReference type="RefSeq" id="WP_047196911.1">
    <property type="nucleotide sequence ID" value="NZ_CP011371.1"/>
</dbReference>
<dbReference type="AlphaFoldDB" id="A0A0G3BWX6"/>
<feature type="compositionally biased region" description="Low complexity" evidence="1">
    <location>
        <begin position="43"/>
        <end position="56"/>
    </location>
</feature>
<accession>A0A0G3BWX6</accession>
<dbReference type="Gene3D" id="2.30.42.10">
    <property type="match status" value="1"/>
</dbReference>
<gene>
    <name evidence="2" type="ORF">AAW51_5175</name>
</gene>
<evidence type="ECO:0000256" key="1">
    <source>
        <dbReference type="SAM" id="MobiDB-lite"/>
    </source>
</evidence>
<dbReference type="SUPFAM" id="SSF50156">
    <property type="entry name" value="PDZ domain-like"/>
    <property type="match status" value="1"/>
</dbReference>
<dbReference type="EMBL" id="CP011371">
    <property type="protein sequence ID" value="AKJ31866.1"/>
    <property type="molecule type" value="Genomic_DNA"/>
</dbReference>
<organism evidence="2 3">
    <name type="scientific">Caldimonas brevitalea</name>
    <dbReference type="NCBI Taxonomy" id="413882"/>
    <lineage>
        <taxon>Bacteria</taxon>
        <taxon>Pseudomonadati</taxon>
        <taxon>Pseudomonadota</taxon>
        <taxon>Betaproteobacteria</taxon>
        <taxon>Burkholderiales</taxon>
        <taxon>Sphaerotilaceae</taxon>
        <taxon>Caldimonas</taxon>
    </lineage>
</organism>
<dbReference type="KEGG" id="pbh:AAW51_5175"/>
<evidence type="ECO:0000313" key="3">
    <source>
        <dbReference type="Proteomes" id="UP000035352"/>
    </source>
</evidence>
<dbReference type="InterPro" id="IPR036034">
    <property type="entry name" value="PDZ_sf"/>
</dbReference>
<keyword evidence="3" id="KW-1185">Reference proteome</keyword>
<dbReference type="STRING" id="413882.AAW51_5175"/>
<dbReference type="Proteomes" id="UP000035352">
    <property type="component" value="Chromosome"/>
</dbReference>
<feature type="region of interest" description="Disordered" evidence="1">
    <location>
        <begin position="43"/>
        <end position="70"/>
    </location>
</feature>
<proteinExistence type="predicted"/>
<name>A0A0G3BWX6_9BURK</name>
<reference evidence="2 3" key="1">
    <citation type="submission" date="2015-05" db="EMBL/GenBank/DDBJ databases">
        <authorList>
            <person name="Tang B."/>
            <person name="Yu Y."/>
        </authorList>
    </citation>
    <scope>NUCLEOTIDE SEQUENCE [LARGE SCALE GENOMIC DNA]</scope>
    <source>
        <strain evidence="2 3">DSM 7029</strain>
    </source>
</reference>
<protein>
    <recommendedName>
        <fullName evidence="4">PDZ domain-containing protein</fullName>
    </recommendedName>
</protein>
<evidence type="ECO:0000313" key="2">
    <source>
        <dbReference type="EMBL" id="AKJ31866.1"/>
    </source>
</evidence>
<sequence>MAILFLRPTRKYRRRRLQVAAAALTAAAAWQVASLLLPEPERLPSASATPLRTRVTPRPPEPSPPRQIEPLAPSLHRREATAPLLPAARAVDVTEAPWRQTNPLVEPEMLTVRRFLAAQEFLREVPLQPSGPGAYTVRSVPPNSVYARLGLRPGDVIHSLDTSHDTNVGDGSLDDVMQQTTMEMQVQRAGRAVTLRLRLDVEDGVGHGH</sequence>